<proteinExistence type="predicted"/>
<accession>A0A7W7ZG93</accession>
<gene>
    <name evidence="2" type="ORF">HDF16_003995</name>
</gene>
<feature type="domain" description="VOC" evidence="1">
    <location>
        <begin position="7"/>
        <end position="119"/>
    </location>
</feature>
<dbReference type="InterPro" id="IPR037523">
    <property type="entry name" value="VOC_core"/>
</dbReference>
<evidence type="ECO:0000313" key="3">
    <source>
        <dbReference type="Proteomes" id="UP000540989"/>
    </source>
</evidence>
<evidence type="ECO:0000313" key="2">
    <source>
        <dbReference type="EMBL" id="MBB5059272.1"/>
    </source>
</evidence>
<dbReference type="Gene3D" id="3.10.180.10">
    <property type="entry name" value="2,3-Dihydroxybiphenyl 1,2-Dioxygenase, domain 1"/>
    <property type="match status" value="2"/>
</dbReference>
<name>A0A7W7ZG93_9BACT</name>
<evidence type="ECO:0000259" key="1">
    <source>
        <dbReference type="PROSITE" id="PS51819"/>
    </source>
</evidence>
<dbReference type="EMBL" id="JACHIP010000005">
    <property type="protein sequence ID" value="MBB5059272.1"/>
    <property type="molecule type" value="Genomic_DNA"/>
</dbReference>
<dbReference type="Proteomes" id="UP000540989">
    <property type="component" value="Unassembled WGS sequence"/>
</dbReference>
<protein>
    <recommendedName>
        <fullName evidence="1">VOC domain-containing protein</fullName>
    </recommendedName>
</protein>
<comment type="caution">
    <text evidence="2">The sequence shown here is derived from an EMBL/GenBank/DDBJ whole genome shotgun (WGS) entry which is preliminary data.</text>
</comment>
<organism evidence="2 3">
    <name type="scientific">Granulicella aggregans</name>
    <dbReference type="NCBI Taxonomy" id="474949"/>
    <lineage>
        <taxon>Bacteria</taxon>
        <taxon>Pseudomonadati</taxon>
        <taxon>Acidobacteriota</taxon>
        <taxon>Terriglobia</taxon>
        <taxon>Terriglobales</taxon>
        <taxon>Acidobacteriaceae</taxon>
        <taxon>Granulicella</taxon>
    </lineage>
</organism>
<dbReference type="PANTHER" id="PTHR33993">
    <property type="entry name" value="GLYOXALASE-RELATED"/>
    <property type="match status" value="1"/>
</dbReference>
<dbReference type="CDD" id="cd07247">
    <property type="entry name" value="SgaA_N_like"/>
    <property type="match status" value="2"/>
</dbReference>
<dbReference type="Pfam" id="PF00903">
    <property type="entry name" value="Glyoxalase"/>
    <property type="match status" value="2"/>
</dbReference>
<keyword evidence="3" id="KW-1185">Reference proteome</keyword>
<dbReference type="RefSeq" id="WP_184220426.1">
    <property type="nucleotide sequence ID" value="NZ_JACHIP010000005.1"/>
</dbReference>
<sequence length="256" mass="27503">MFSPKGKFGWYELITTDTKAAGKFYSDVVGWTTHEMPSTEGGMQYTTFNIGEVGIAGMLNIPGHTGWVGYISVDDVDAHIEKIVEAGGKLLRPATDVPGMLRFAVMADPQGAAIVVFTSNPGMPSPQRPEAPTPGTIGWHELYTTDLEAGFDFYNKLFGWTKLTDMDMGPMGIYRLFDQGDHKEMGDGGMMTKGPHIPVSCWGFYFCVESIGAAIKRVEAGGGKVSNGPMQVPGGGWIIQGSDPQGGMFSLVSSVE</sequence>
<dbReference type="SUPFAM" id="SSF54593">
    <property type="entry name" value="Glyoxalase/Bleomycin resistance protein/Dihydroxybiphenyl dioxygenase"/>
    <property type="match status" value="2"/>
</dbReference>
<dbReference type="PROSITE" id="PS51819">
    <property type="entry name" value="VOC"/>
    <property type="match status" value="2"/>
</dbReference>
<reference evidence="2 3" key="1">
    <citation type="submission" date="2020-08" db="EMBL/GenBank/DDBJ databases">
        <title>Genomic Encyclopedia of Type Strains, Phase IV (KMG-V): Genome sequencing to study the core and pangenomes of soil and plant-associated prokaryotes.</title>
        <authorList>
            <person name="Whitman W."/>
        </authorList>
    </citation>
    <scope>NUCLEOTIDE SEQUENCE [LARGE SCALE GENOMIC DNA]</scope>
    <source>
        <strain evidence="2 3">M8UP14</strain>
    </source>
</reference>
<dbReference type="InterPro" id="IPR029068">
    <property type="entry name" value="Glyas_Bleomycin-R_OHBP_Dase"/>
</dbReference>
<dbReference type="InterPro" id="IPR052164">
    <property type="entry name" value="Anthracycline_SecMetBiosynth"/>
</dbReference>
<dbReference type="AlphaFoldDB" id="A0A7W7ZG93"/>
<feature type="domain" description="VOC" evidence="1">
    <location>
        <begin position="136"/>
        <end position="254"/>
    </location>
</feature>
<dbReference type="PANTHER" id="PTHR33993:SF14">
    <property type="entry name" value="GB|AAF24581.1"/>
    <property type="match status" value="1"/>
</dbReference>
<dbReference type="InterPro" id="IPR004360">
    <property type="entry name" value="Glyas_Fos-R_dOase_dom"/>
</dbReference>